<organism evidence="2 3">
    <name type="scientific">Streptomyces syringium</name>
    <dbReference type="NCBI Taxonomy" id="76729"/>
    <lineage>
        <taxon>Bacteria</taxon>
        <taxon>Bacillati</taxon>
        <taxon>Actinomycetota</taxon>
        <taxon>Actinomycetes</taxon>
        <taxon>Kitasatosporales</taxon>
        <taxon>Streptomycetaceae</taxon>
        <taxon>Streptomyces</taxon>
    </lineage>
</organism>
<keyword evidence="3" id="KW-1185">Reference proteome</keyword>
<dbReference type="RefSeq" id="WP_209513228.1">
    <property type="nucleotide sequence ID" value="NZ_JAGIOH010000001.1"/>
</dbReference>
<dbReference type="Pfam" id="PF00561">
    <property type="entry name" value="Abhydrolase_1"/>
    <property type="match status" value="1"/>
</dbReference>
<dbReference type="Proteomes" id="UP001519291">
    <property type="component" value="Unassembled WGS sequence"/>
</dbReference>
<accession>A0ABS4XY32</accession>
<dbReference type="GeneID" id="91566987"/>
<dbReference type="EMBL" id="JAGIOH010000001">
    <property type="protein sequence ID" value="MBP2400618.1"/>
    <property type="molecule type" value="Genomic_DNA"/>
</dbReference>
<protein>
    <submittedName>
        <fullName evidence="2">Pimeloyl-ACP methyl ester carboxylesterase</fullName>
    </submittedName>
</protein>
<dbReference type="Gene3D" id="3.40.50.1820">
    <property type="entry name" value="alpha/beta hydrolase"/>
    <property type="match status" value="1"/>
</dbReference>
<name>A0ABS4XY32_9ACTN</name>
<dbReference type="PANTHER" id="PTHR43194:SF2">
    <property type="entry name" value="PEROXISOMAL MEMBRANE PROTEIN LPX1"/>
    <property type="match status" value="1"/>
</dbReference>
<proteinExistence type="predicted"/>
<dbReference type="SUPFAM" id="SSF53474">
    <property type="entry name" value="alpha/beta-Hydrolases"/>
    <property type="match status" value="1"/>
</dbReference>
<evidence type="ECO:0000313" key="3">
    <source>
        <dbReference type="Proteomes" id="UP001519291"/>
    </source>
</evidence>
<evidence type="ECO:0000313" key="2">
    <source>
        <dbReference type="EMBL" id="MBP2400618.1"/>
    </source>
</evidence>
<dbReference type="InterPro" id="IPR000073">
    <property type="entry name" value="AB_hydrolase_1"/>
</dbReference>
<sequence>MRSGNGHSGWDAFAVSSADGTVIRGISRPGSGETLVLVHGVAMDSRVWGDSGFLDGLPDAPVVAVDLRGRGASSHVGTAAGHALDRYVEDVRAVLDRFGRERYIVFGLYFGGRIALQVAGADTRVVRAISFCAHGEEVEIPADAVEEEARAVEGPGGHTYLRDHFTAKGAPAWMVEACGRVDGGQLGAATRGLLHGSHRRTERGHPDQDLVLITAAGDADMATFHAGEKRLGARLWLVDSPTRVQAAARLAEVGHRVAGLLEAAPDSARAAGTGAG</sequence>
<evidence type="ECO:0000259" key="1">
    <source>
        <dbReference type="Pfam" id="PF00561"/>
    </source>
</evidence>
<feature type="domain" description="AB hydrolase-1" evidence="1">
    <location>
        <begin position="34"/>
        <end position="133"/>
    </location>
</feature>
<dbReference type="InterPro" id="IPR050228">
    <property type="entry name" value="Carboxylesterase_BioH"/>
</dbReference>
<reference evidence="2 3" key="1">
    <citation type="submission" date="2021-03" db="EMBL/GenBank/DDBJ databases">
        <title>Sequencing the genomes of 1000 actinobacteria strains.</title>
        <authorList>
            <person name="Klenk H.-P."/>
        </authorList>
    </citation>
    <scope>NUCLEOTIDE SEQUENCE [LARGE SCALE GENOMIC DNA]</scope>
    <source>
        <strain evidence="2 3">DSM 41480</strain>
    </source>
</reference>
<dbReference type="InterPro" id="IPR029058">
    <property type="entry name" value="AB_hydrolase_fold"/>
</dbReference>
<dbReference type="PANTHER" id="PTHR43194">
    <property type="entry name" value="HYDROLASE ALPHA/BETA FOLD FAMILY"/>
    <property type="match status" value="1"/>
</dbReference>
<gene>
    <name evidence="2" type="ORF">JO379_000087</name>
</gene>
<comment type="caution">
    <text evidence="2">The sequence shown here is derived from an EMBL/GenBank/DDBJ whole genome shotgun (WGS) entry which is preliminary data.</text>
</comment>